<evidence type="ECO:0000313" key="6">
    <source>
        <dbReference type="EMBL" id="KAE9627219.1"/>
    </source>
</evidence>
<evidence type="ECO:0000256" key="2">
    <source>
        <dbReference type="ARBA" id="ARBA00022598"/>
    </source>
</evidence>
<evidence type="ECO:0000259" key="5">
    <source>
        <dbReference type="PROSITE" id="PS51987"/>
    </source>
</evidence>
<dbReference type="GO" id="GO:0004356">
    <property type="term" value="F:glutamine synthetase activity"/>
    <property type="evidence" value="ECO:0007669"/>
    <property type="project" value="InterPro"/>
</dbReference>
<dbReference type="InterPro" id="IPR036651">
    <property type="entry name" value="Gln_synt_N_sf"/>
</dbReference>
<dbReference type="Gene3D" id="3.10.20.70">
    <property type="entry name" value="Glutamine synthetase, N-terminal domain"/>
    <property type="match status" value="1"/>
</dbReference>
<dbReference type="PANTHER" id="PTHR43785:SF12">
    <property type="entry name" value="TYPE-1 GLUTAMINE SYNTHETASE 2"/>
    <property type="match status" value="1"/>
</dbReference>
<dbReference type="PANTHER" id="PTHR43785">
    <property type="entry name" value="GAMMA-GLUTAMYLPUTRESCINE SYNTHETASE"/>
    <property type="match status" value="1"/>
</dbReference>
<organism evidence="6 7">
    <name type="scientific">Parasedimentitalea maritima</name>
    <dbReference type="NCBI Taxonomy" id="2578117"/>
    <lineage>
        <taxon>Bacteria</taxon>
        <taxon>Pseudomonadati</taxon>
        <taxon>Pseudomonadota</taxon>
        <taxon>Alphaproteobacteria</taxon>
        <taxon>Rhodobacterales</taxon>
        <taxon>Paracoccaceae</taxon>
        <taxon>Parasedimentitalea</taxon>
    </lineage>
</organism>
<dbReference type="Pfam" id="PF00120">
    <property type="entry name" value="Gln-synt_C"/>
    <property type="match status" value="1"/>
</dbReference>
<dbReference type="InterPro" id="IPR014746">
    <property type="entry name" value="Gln_synth/guanido_kin_cat_dom"/>
</dbReference>
<reference evidence="6 7" key="1">
    <citation type="submission" date="2019-12" db="EMBL/GenBank/DDBJ databases">
        <authorList>
            <person name="Zhang Y.-J."/>
        </authorList>
    </citation>
    <scope>NUCLEOTIDE SEQUENCE [LARGE SCALE GENOMIC DNA]</scope>
    <source>
        <strain evidence="6 7">H18S-6</strain>
    </source>
</reference>
<dbReference type="AlphaFoldDB" id="A0A6A4RAF1"/>
<accession>A0A6A4RAF1</accession>
<keyword evidence="2" id="KW-0436">Ligase</keyword>
<dbReference type="GO" id="GO:0006542">
    <property type="term" value="P:glutamine biosynthetic process"/>
    <property type="evidence" value="ECO:0007669"/>
    <property type="project" value="InterPro"/>
</dbReference>
<dbReference type="EMBL" id="WSFO01000014">
    <property type="protein sequence ID" value="KAE9627219.1"/>
    <property type="molecule type" value="Genomic_DNA"/>
</dbReference>
<comment type="similarity">
    <text evidence="3 4">Belongs to the glutamine synthetase family.</text>
</comment>
<evidence type="ECO:0000256" key="1">
    <source>
        <dbReference type="ARBA" id="ARBA00001946"/>
    </source>
</evidence>
<dbReference type="SUPFAM" id="SSF55931">
    <property type="entry name" value="Glutamine synthetase/guanido kinase"/>
    <property type="match status" value="1"/>
</dbReference>
<evidence type="ECO:0000256" key="3">
    <source>
        <dbReference type="PROSITE-ProRule" id="PRU01331"/>
    </source>
</evidence>
<dbReference type="SMART" id="SM01230">
    <property type="entry name" value="Gln-synt_C"/>
    <property type="match status" value="1"/>
</dbReference>
<dbReference type="PROSITE" id="PS51987">
    <property type="entry name" value="GS_CATALYTIC"/>
    <property type="match status" value="1"/>
</dbReference>
<dbReference type="Proteomes" id="UP000441586">
    <property type="component" value="Unassembled WGS sequence"/>
</dbReference>
<comment type="caution">
    <text evidence="6">The sequence shown here is derived from an EMBL/GenBank/DDBJ whole genome shotgun (WGS) entry which is preliminary data.</text>
</comment>
<evidence type="ECO:0000313" key="7">
    <source>
        <dbReference type="Proteomes" id="UP000441586"/>
    </source>
</evidence>
<feature type="domain" description="GS catalytic" evidence="5">
    <location>
        <begin position="110"/>
        <end position="447"/>
    </location>
</feature>
<dbReference type="Gene3D" id="3.30.590.10">
    <property type="entry name" value="Glutamine synthetase/guanido kinase, catalytic domain"/>
    <property type="match status" value="1"/>
</dbReference>
<protein>
    <submittedName>
        <fullName evidence="6">Glutamine synthetase</fullName>
    </submittedName>
</protein>
<dbReference type="InterPro" id="IPR008146">
    <property type="entry name" value="Gln_synth_cat_dom"/>
</dbReference>
<proteinExistence type="inferred from homology"/>
<evidence type="ECO:0000256" key="4">
    <source>
        <dbReference type="RuleBase" id="RU000384"/>
    </source>
</evidence>
<name>A0A6A4RAF1_9RHOB</name>
<sequence length="447" mass="48903">MMKDILDKNDTRFITVAMSDTNGLLRGQKVSRKSFEGILQAGMGMSPVTLALDPTDEILNLPGVSDDSADFHDSPLAVDTDTVRSIPWEVPGHDLLVLSNYTGETAAMCPRAMLSGLINKADSMGLSLKYGLELEYTLFEETSESIAAKGFCDLTPATVHASHDLVIYQTAQSEWYTAVADMCDALKIDLAKMHEEIGPGFMEACTGAGGGLEPADQTILLKNFMRALAMRQNKTITYMARWSEQADSQSAHIHVSLKGGDGTPLFWDETKPDNMSDTFRYFIGGMQTYIGQMMLLFAPTVNSYRRFAPGTFAPPALTWGIENRTTCFRVVGHDAGSLRVENRLPGSDANPYLTVAATLAAGLAGIAQKIEPDDAVSGNGYVPSEQEPRHYPRTIVHAIAALRESSFAREWLGDAFVDGFSATREAQEVAFQHMVPDTELRRFFELG</sequence>
<comment type="cofactor">
    <cofactor evidence="1">
        <name>Mg(2+)</name>
        <dbReference type="ChEBI" id="CHEBI:18420"/>
    </cofactor>
</comment>
<gene>
    <name evidence="6" type="ORF">GP644_20275</name>
</gene>